<dbReference type="AlphaFoldDB" id="A0AAN7BXA8"/>
<feature type="compositionally biased region" description="Low complexity" evidence="1">
    <location>
        <begin position="187"/>
        <end position="198"/>
    </location>
</feature>
<name>A0AAN7BXA8_9PEZI</name>
<feature type="region of interest" description="Disordered" evidence="1">
    <location>
        <begin position="1"/>
        <end position="38"/>
    </location>
</feature>
<feature type="region of interest" description="Disordered" evidence="1">
    <location>
        <begin position="417"/>
        <end position="466"/>
    </location>
</feature>
<evidence type="ECO:0000256" key="1">
    <source>
        <dbReference type="SAM" id="MobiDB-lite"/>
    </source>
</evidence>
<protein>
    <submittedName>
        <fullName evidence="2">Uncharacterized protein</fullName>
    </submittedName>
</protein>
<feature type="compositionally biased region" description="Basic and acidic residues" evidence="1">
    <location>
        <begin position="13"/>
        <end position="33"/>
    </location>
</feature>
<sequence length="466" mass="49696">MSMFSFIRRGRQAAKEAKAQKAEKEKKEADKPPYKHIPRHAAIDAISGGPAGWREDERQKIISQNKRRSAMTASGVGMTGMVTPTHSGLPRVHSTLSHVSYPAAAASPVVQLPRSYSYSSMPAGWNYQAGEMSYSSVDVHGTSLKGKEVERVRGDSARHSRASSRMSAGRFPIPLSAIVTTGDLTISPSHSSSNSTSSQDDLEMKPSKHSSMPPSTSVTRGHTARPLSENGSVHRLHPARRLSDADQNPVAGRNSFSSRTTSLAPGVPPVPAIPFAQFTASGVSTTVGSAASSVTMVPVASSASLASKAHPVVITPAIKIEDRDDDAHEIYLTPENSDSETSPVGTAITVPVPTTISPTRRNQHKNARFAELQTINSNVSVAVETTAEKVSPIETIKQLNEKQRVTASVVQTLPIDFDENSLPAPKGLDLPAPTPKQGKLSKGSSPKSPKKTRWSFRSPKNTAIAV</sequence>
<gene>
    <name evidence="2" type="ORF">QBC38DRAFT_246705</name>
</gene>
<dbReference type="Proteomes" id="UP001301958">
    <property type="component" value="Unassembled WGS sequence"/>
</dbReference>
<feature type="compositionally biased region" description="Polar residues" evidence="1">
    <location>
        <begin position="254"/>
        <end position="263"/>
    </location>
</feature>
<accession>A0AAN7BXA8</accession>
<evidence type="ECO:0000313" key="3">
    <source>
        <dbReference type="Proteomes" id="UP001301958"/>
    </source>
</evidence>
<feature type="region of interest" description="Disordered" evidence="1">
    <location>
        <begin position="145"/>
        <end position="168"/>
    </location>
</feature>
<feature type="compositionally biased region" description="Low complexity" evidence="1">
    <location>
        <begin position="435"/>
        <end position="447"/>
    </location>
</feature>
<reference evidence="2" key="1">
    <citation type="journal article" date="2023" name="Mol. Phylogenet. Evol.">
        <title>Genome-scale phylogeny and comparative genomics of the fungal order Sordariales.</title>
        <authorList>
            <person name="Hensen N."/>
            <person name="Bonometti L."/>
            <person name="Westerberg I."/>
            <person name="Brannstrom I.O."/>
            <person name="Guillou S."/>
            <person name="Cros-Aarteil S."/>
            <person name="Calhoun S."/>
            <person name="Haridas S."/>
            <person name="Kuo A."/>
            <person name="Mondo S."/>
            <person name="Pangilinan J."/>
            <person name="Riley R."/>
            <person name="LaButti K."/>
            <person name="Andreopoulos B."/>
            <person name="Lipzen A."/>
            <person name="Chen C."/>
            <person name="Yan M."/>
            <person name="Daum C."/>
            <person name="Ng V."/>
            <person name="Clum A."/>
            <person name="Steindorff A."/>
            <person name="Ohm R.A."/>
            <person name="Martin F."/>
            <person name="Silar P."/>
            <person name="Natvig D.O."/>
            <person name="Lalanne C."/>
            <person name="Gautier V."/>
            <person name="Ament-Velasquez S.L."/>
            <person name="Kruys A."/>
            <person name="Hutchinson M.I."/>
            <person name="Powell A.J."/>
            <person name="Barry K."/>
            <person name="Miller A.N."/>
            <person name="Grigoriev I.V."/>
            <person name="Debuchy R."/>
            <person name="Gladieux P."/>
            <person name="Hiltunen Thoren M."/>
            <person name="Johannesson H."/>
        </authorList>
    </citation>
    <scope>NUCLEOTIDE SEQUENCE</scope>
    <source>
        <strain evidence="2">CBS 990.96</strain>
    </source>
</reference>
<organism evidence="2 3">
    <name type="scientific">Podospora fimiseda</name>
    <dbReference type="NCBI Taxonomy" id="252190"/>
    <lineage>
        <taxon>Eukaryota</taxon>
        <taxon>Fungi</taxon>
        <taxon>Dikarya</taxon>
        <taxon>Ascomycota</taxon>
        <taxon>Pezizomycotina</taxon>
        <taxon>Sordariomycetes</taxon>
        <taxon>Sordariomycetidae</taxon>
        <taxon>Sordariales</taxon>
        <taxon>Podosporaceae</taxon>
        <taxon>Podospora</taxon>
    </lineage>
</organism>
<evidence type="ECO:0000313" key="2">
    <source>
        <dbReference type="EMBL" id="KAK4231354.1"/>
    </source>
</evidence>
<comment type="caution">
    <text evidence="2">The sequence shown here is derived from an EMBL/GenBank/DDBJ whole genome shotgun (WGS) entry which is preliminary data.</text>
</comment>
<keyword evidence="3" id="KW-1185">Reference proteome</keyword>
<feature type="region of interest" description="Disordered" evidence="1">
    <location>
        <begin position="184"/>
        <end position="264"/>
    </location>
</feature>
<feature type="compositionally biased region" description="Basic and acidic residues" evidence="1">
    <location>
        <begin position="145"/>
        <end position="158"/>
    </location>
</feature>
<proteinExistence type="predicted"/>
<reference evidence="2" key="2">
    <citation type="submission" date="2023-05" db="EMBL/GenBank/DDBJ databases">
        <authorList>
            <consortium name="Lawrence Berkeley National Laboratory"/>
            <person name="Steindorff A."/>
            <person name="Hensen N."/>
            <person name="Bonometti L."/>
            <person name="Westerberg I."/>
            <person name="Brannstrom I.O."/>
            <person name="Guillou S."/>
            <person name="Cros-Aarteil S."/>
            <person name="Calhoun S."/>
            <person name="Haridas S."/>
            <person name="Kuo A."/>
            <person name="Mondo S."/>
            <person name="Pangilinan J."/>
            <person name="Riley R."/>
            <person name="Labutti K."/>
            <person name="Andreopoulos B."/>
            <person name="Lipzen A."/>
            <person name="Chen C."/>
            <person name="Yanf M."/>
            <person name="Daum C."/>
            <person name="Ng V."/>
            <person name="Clum A."/>
            <person name="Ohm R."/>
            <person name="Martin F."/>
            <person name="Silar P."/>
            <person name="Natvig D."/>
            <person name="Lalanne C."/>
            <person name="Gautier V."/>
            <person name="Ament-Velasquez S.L."/>
            <person name="Kruys A."/>
            <person name="Hutchinson M.I."/>
            <person name="Powell A.J."/>
            <person name="Barry K."/>
            <person name="Miller A.N."/>
            <person name="Grigoriev I.V."/>
            <person name="Debuchy R."/>
            <person name="Gladieux P."/>
            <person name="Thoren M.H."/>
            <person name="Johannesson H."/>
        </authorList>
    </citation>
    <scope>NUCLEOTIDE SEQUENCE</scope>
    <source>
        <strain evidence="2">CBS 990.96</strain>
    </source>
</reference>
<dbReference type="EMBL" id="MU865293">
    <property type="protein sequence ID" value="KAK4231354.1"/>
    <property type="molecule type" value="Genomic_DNA"/>
</dbReference>